<evidence type="ECO:0000259" key="2">
    <source>
        <dbReference type="Pfam" id="PF14379"/>
    </source>
</evidence>
<dbReference type="OrthoDB" id="551907at2759"/>
<dbReference type="EMBL" id="NMUH01003917">
    <property type="protein sequence ID" value="MQM07629.1"/>
    <property type="molecule type" value="Genomic_DNA"/>
</dbReference>
<dbReference type="PANTHER" id="PTHR31499:SF79">
    <property type="entry name" value="HTH MYB-TYPE DOMAIN-CONTAINING PROTEIN"/>
    <property type="match status" value="1"/>
</dbReference>
<feature type="compositionally biased region" description="Basic and acidic residues" evidence="1">
    <location>
        <begin position="100"/>
        <end position="113"/>
    </location>
</feature>
<evidence type="ECO:0000256" key="1">
    <source>
        <dbReference type="SAM" id="MobiDB-lite"/>
    </source>
</evidence>
<organism evidence="3 4">
    <name type="scientific">Colocasia esculenta</name>
    <name type="common">Wild taro</name>
    <name type="synonym">Arum esculentum</name>
    <dbReference type="NCBI Taxonomy" id="4460"/>
    <lineage>
        <taxon>Eukaryota</taxon>
        <taxon>Viridiplantae</taxon>
        <taxon>Streptophyta</taxon>
        <taxon>Embryophyta</taxon>
        <taxon>Tracheophyta</taxon>
        <taxon>Spermatophyta</taxon>
        <taxon>Magnoliopsida</taxon>
        <taxon>Liliopsida</taxon>
        <taxon>Araceae</taxon>
        <taxon>Aroideae</taxon>
        <taxon>Colocasieae</taxon>
        <taxon>Colocasia</taxon>
    </lineage>
</organism>
<dbReference type="Proteomes" id="UP000652761">
    <property type="component" value="Unassembled WGS sequence"/>
</dbReference>
<dbReference type="GO" id="GO:0003700">
    <property type="term" value="F:DNA-binding transcription factor activity"/>
    <property type="evidence" value="ECO:0007669"/>
    <property type="project" value="InterPro"/>
</dbReference>
<dbReference type="Pfam" id="PF14379">
    <property type="entry name" value="Myb_CC_LHEQLE"/>
    <property type="match status" value="1"/>
</dbReference>
<feature type="domain" description="MYB-CC type transcription factor LHEQLE-containing" evidence="2">
    <location>
        <begin position="17"/>
        <end position="42"/>
    </location>
</feature>
<protein>
    <recommendedName>
        <fullName evidence="2">MYB-CC type transcription factor LHEQLE-containing domain-containing protein</fullName>
    </recommendedName>
</protein>
<feature type="region of interest" description="Disordered" evidence="1">
    <location>
        <begin position="47"/>
        <end position="142"/>
    </location>
</feature>
<dbReference type="InterPro" id="IPR025756">
    <property type="entry name" value="Myb_CC_LHEQLE"/>
</dbReference>
<sequence length="194" mass="20824">MWPVIPILNSFICIIIQVQRQLQLRIEAQGKYLKKIIEEQQRISGVLTEPGSDTSNPTLGDPCQDSDKTDPSTPAPMSESPGKAKVAGDLGVSDGLFKGLTRDDSFSSRREPLTPDSSGRAGSPQESPKHEGALKKQKDVSVPGHTMEIVLANHIFESSSGSGFQRPSAFPNGGSNLDLSADKWPESVPGNDVE</sequence>
<feature type="region of interest" description="Disordered" evidence="1">
    <location>
        <begin position="158"/>
        <end position="194"/>
    </location>
</feature>
<comment type="caution">
    <text evidence="3">The sequence shown here is derived from an EMBL/GenBank/DDBJ whole genome shotgun (WGS) entry which is preliminary data.</text>
</comment>
<feature type="compositionally biased region" description="Basic and acidic residues" evidence="1">
    <location>
        <begin position="127"/>
        <end position="139"/>
    </location>
</feature>
<evidence type="ECO:0000313" key="3">
    <source>
        <dbReference type="EMBL" id="MQM07629.1"/>
    </source>
</evidence>
<dbReference type="PANTHER" id="PTHR31499">
    <property type="entry name" value="MYB FAMILY TRANSCRIPTION FACTOR PHL11"/>
    <property type="match status" value="1"/>
</dbReference>
<keyword evidence="4" id="KW-1185">Reference proteome</keyword>
<proteinExistence type="predicted"/>
<accession>A0A843WDB7</accession>
<dbReference type="AlphaFoldDB" id="A0A843WDB7"/>
<gene>
    <name evidence="3" type="ORF">Taro_040470</name>
</gene>
<name>A0A843WDB7_COLES</name>
<evidence type="ECO:0000313" key="4">
    <source>
        <dbReference type="Proteomes" id="UP000652761"/>
    </source>
</evidence>
<reference evidence="3" key="1">
    <citation type="submission" date="2017-07" db="EMBL/GenBank/DDBJ databases">
        <title>Taro Niue Genome Assembly and Annotation.</title>
        <authorList>
            <person name="Atibalentja N."/>
            <person name="Keating K."/>
            <person name="Fields C.J."/>
        </authorList>
    </citation>
    <scope>NUCLEOTIDE SEQUENCE</scope>
    <source>
        <strain evidence="3">Niue_2</strain>
        <tissue evidence="3">Leaf</tissue>
    </source>
</reference>
<dbReference type="InterPro" id="IPR046955">
    <property type="entry name" value="PHR1-like"/>
</dbReference>